<keyword evidence="3 4" id="KW-0443">Lipid metabolism</keyword>
<feature type="active site" description="Proton acceptor" evidence="4">
    <location>
        <position position="257"/>
    </location>
</feature>
<evidence type="ECO:0000256" key="4">
    <source>
        <dbReference type="PROSITE-ProRule" id="PRU01161"/>
    </source>
</evidence>
<dbReference type="AlphaFoldDB" id="A0A378R7H4"/>
<dbReference type="InterPro" id="IPR002641">
    <property type="entry name" value="PNPLA_dom"/>
</dbReference>
<sequence>MSLLAFVSLAAGLILTSLNKSCEKRHLVTICGGLYTKFSLQWCDFTTISPNFKEKIAMNTAFFVNARPITAKVYYALMGVFALIATLFISGCASTPAAPAASVSADKPTVALVLGGGGARGFAHIGVIDALESSGIRPDMVVGTSAGAMVGALYASGKSPKELSKLAQSFNQNDVIVIKPSQDGLLDGDKIREFINANVNNQPIEKLPMRFVAVATDSRTKTAATFRQGDTGFAVQASSSLPKLFAPVSINGVRYVDGGQSALVPARVARSLGADVVISVDLMGYAPAKNASTPSVEIERNDKGVKLAWGKDTLELPINLDGLNKQMKDLPISINVEKLLSFIPKKASIPLPQGAPENLPTSKQDIAKFINLANIGTNAKTNPADLAASDVVIAPDLSAFLVFDTGERTALMDAGRNAANAALPQIKSAIKEHRK</sequence>
<dbReference type="GO" id="GO:0016042">
    <property type="term" value="P:lipid catabolic process"/>
    <property type="evidence" value="ECO:0007669"/>
    <property type="project" value="UniProtKB-UniRule"/>
</dbReference>
<evidence type="ECO:0000256" key="1">
    <source>
        <dbReference type="ARBA" id="ARBA00022801"/>
    </source>
</evidence>
<dbReference type="Gene3D" id="3.40.1090.10">
    <property type="entry name" value="Cytosolic phospholipase A2 catalytic domain"/>
    <property type="match status" value="2"/>
</dbReference>
<dbReference type="PANTHER" id="PTHR14226:SF29">
    <property type="entry name" value="NEUROPATHY TARGET ESTERASE SWS"/>
    <property type="match status" value="1"/>
</dbReference>
<gene>
    <name evidence="6" type="primary">rssA</name>
    <name evidence="6" type="ORF">NCTC10293_00918</name>
</gene>
<accession>A0A378R7H4</accession>
<feature type="short sequence motif" description="DGA/G" evidence="4">
    <location>
        <begin position="257"/>
        <end position="259"/>
    </location>
</feature>
<dbReference type="PROSITE" id="PS51635">
    <property type="entry name" value="PNPLA"/>
    <property type="match status" value="1"/>
</dbReference>
<feature type="domain" description="PNPLA" evidence="5">
    <location>
        <begin position="112"/>
        <end position="270"/>
    </location>
</feature>
<feature type="active site" description="Nucleophile" evidence="4">
    <location>
        <position position="145"/>
    </location>
</feature>
<evidence type="ECO:0000259" key="5">
    <source>
        <dbReference type="PROSITE" id="PS51635"/>
    </source>
</evidence>
<keyword evidence="2 4" id="KW-0442">Lipid degradation</keyword>
<dbReference type="Pfam" id="PF01734">
    <property type="entry name" value="Patatin"/>
    <property type="match status" value="1"/>
</dbReference>
<dbReference type="GO" id="GO:0016787">
    <property type="term" value="F:hydrolase activity"/>
    <property type="evidence" value="ECO:0007669"/>
    <property type="project" value="UniProtKB-UniRule"/>
</dbReference>
<feature type="short sequence motif" description="GXSXG" evidence="4">
    <location>
        <begin position="143"/>
        <end position="147"/>
    </location>
</feature>
<dbReference type="SUPFAM" id="SSF52151">
    <property type="entry name" value="FabD/lysophospholipase-like"/>
    <property type="match status" value="1"/>
</dbReference>
<dbReference type="Proteomes" id="UP000255279">
    <property type="component" value="Unassembled WGS sequence"/>
</dbReference>
<proteinExistence type="predicted"/>
<keyword evidence="1 4" id="KW-0378">Hydrolase</keyword>
<evidence type="ECO:0000256" key="3">
    <source>
        <dbReference type="ARBA" id="ARBA00023098"/>
    </source>
</evidence>
<name>A0A378R7H4_9GAMM</name>
<dbReference type="InterPro" id="IPR050301">
    <property type="entry name" value="NTE"/>
</dbReference>
<evidence type="ECO:0000313" key="6">
    <source>
        <dbReference type="EMBL" id="STZ10577.1"/>
    </source>
</evidence>
<feature type="short sequence motif" description="GXGXXG" evidence="4">
    <location>
        <begin position="116"/>
        <end position="121"/>
    </location>
</feature>
<dbReference type="EMBL" id="UGQE01000001">
    <property type="protein sequence ID" value="STZ10577.1"/>
    <property type="molecule type" value="Genomic_DNA"/>
</dbReference>
<dbReference type="PANTHER" id="PTHR14226">
    <property type="entry name" value="NEUROPATHY TARGET ESTERASE/SWISS CHEESE D.MELANOGASTER"/>
    <property type="match status" value="1"/>
</dbReference>
<evidence type="ECO:0000313" key="7">
    <source>
        <dbReference type="Proteomes" id="UP000255279"/>
    </source>
</evidence>
<reference evidence="6 7" key="1">
    <citation type="submission" date="2018-06" db="EMBL/GenBank/DDBJ databases">
        <authorList>
            <consortium name="Pathogen Informatics"/>
            <person name="Doyle S."/>
        </authorList>
    </citation>
    <scope>NUCLEOTIDE SEQUENCE [LARGE SCALE GENOMIC DNA]</scope>
    <source>
        <strain evidence="6 7">NCTC10293</strain>
    </source>
</reference>
<organism evidence="6 7">
    <name type="scientific">Moraxella caviae</name>
    <dbReference type="NCBI Taxonomy" id="34060"/>
    <lineage>
        <taxon>Bacteria</taxon>
        <taxon>Pseudomonadati</taxon>
        <taxon>Pseudomonadota</taxon>
        <taxon>Gammaproteobacteria</taxon>
        <taxon>Moraxellales</taxon>
        <taxon>Moraxellaceae</taxon>
        <taxon>Moraxella</taxon>
    </lineage>
</organism>
<dbReference type="InterPro" id="IPR016035">
    <property type="entry name" value="Acyl_Trfase/lysoPLipase"/>
</dbReference>
<protein>
    <submittedName>
        <fullName evidence="6">NTE family protein rssA</fullName>
    </submittedName>
</protein>
<dbReference type="CDD" id="cd07205">
    <property type="entry name" value="Pat_PNPLA6_PNPLA7_NTE1_like"/>
    <property type="match status" value="1"/>
</dbReference>
<evidence type="ECO:0000256" key="2">
    <source>
        <dbReference type="ARBA" id="ARBA00022963"/>
    </source>
</evidence>